<evidence type="ECO:0000256" key="3">
    <source>
        <dbReference type="ARBA" id="ARBA00022525"/>
    </source>
</evidence>
<keyword evidence="10" id="KW-0393">Immunoglobulin domain</keyword>
<keyword evidence="5" id="KW-0732">Signal</keyword>
<dbReference type="Pfam" id="PF05986">
    <property type="entry name" value="ADAMTS_spacer1"/>
    <property type="match status" value="1"/>
</dbReference>
<dbReference type="SUPFAM" id="SSF82895">
    <property type="entry name" value="TSP-1 type 1 repeat"/>
    <property type="match status" value="7"/>
</dbReference>
<comment type="caution">
    <text evidence="12">Lacks conserved residue(s) required for the propagation of feature annotation.</text>
</comment>
<feature type="compositionally biased region" description="Low complexity" evidence="13">
    <location>
        <begin position="903"/>
        <end position="1035"/>
    </location>
</feature>
<dbReference type="Pfam" id="PF19030">
    <property type="entry name" value="TSP1_ADAMTS"/>
    <property type="match status" value="6"/>
</dbReference>
<dbReference type="PROSITE" id="PS50279">
    <property type="entry name" value="BPTI_KUNITZ_2"/>
    <property type="match status" value="9"/>
</dbReference>
<feature type="domain" description="BPTI/Kunitz inhibitor" evidence="14">
    <location>
        <begin position="1562"/>
        <end position="1612"/>
    </location>
</feature>
<evidence type="ECO:0000256" key="2">
    <source>
        <dbReference type="ARBA" id="ARBA00022473"/>
    </source>
</evidence>
<dbReference type="InterPro" id="IPR020901">
    <property type="entry name" value="Prtase_inh_Kunz-CS"/>
</dbReference>
<dbReference type="GeneID" id="109543834"/>
<dbReference type="CDD" id="cd00109">
    <property type="entry name" value="Kunitz-type"/>
    <property type="match status" value="7"/>
</dbReference>
<name>A0AAR5Q7Y1_DENPD</name>
<feature type="domain" description="BPTI/Kunitz inhibitor" evidence="14">
    <location>
        <begin position="1799"/>
        <end position="1849"/>
    </location>
</feature>
<accession>A0AAR5Q7Y1</accession>
<comment type="subcellular location">
    <subcellularLocation>
        <location evidence="1">Secreted</location>
        <location evidence="1">Extracellular space</location>
        <location evidence="1">Extracellular matrix</location>
        <location evidence="1">Basement membrane</location>
    </subcellularLocation>
</comment>
<feature type="disulfide bond" evidence="12">
    <location>
        <begin position="2709"/>
        <end position="2722"/>
    </location>
</feature>
<feature type="compositionally biased region" description="Polar residues" evidence="13">
    <location>
        <begin position="810"/>
        <end position="821"/>
    </location>
</feature>
<keyword evidence="2" id="KW-0217">Developmental protein</keyword>
<dbReference type="PANTHER" id="PTHR13723">
    <property type="entry name" value="ADAMTS A DISINTEGRIN AND METALLOPROTEASE WITH THROMBOSPONDIN MOTIFS PROTEASE"/>
    <property type="match status" value="1"/>
</dbReference>
<dbReference type="InterPro" id="IPR007110">
    <property type="entry name" value="Ig-like_dom"/>
</dbReference>
<feature type="region of interest" description="Disordered" evidence="13">
    <location>
        <begin position="699"/>
        <end position="1183"/>
    </location>
</feature>
<dbReference type="Proteomes" id="UP000019118">
    <property type="component" value="Unassembled WGS sequence"/>
</dbReference>
<dbReference type="PRINTS" id="PR00759">
    <property type="entry name" value="BASICPTASE"/>
</dbReference>
<dbReference type="SUPFAM" id="SSF57256">
    <property type="entry name" value="Elafin-like"/>
    <property type="match status" value="1"/>
</dbReference>
<proteinExistence type="predicted"/>
<dbReference type="InterPro" id="IPR010909">
    <property type="entry name" value="PLAC"/>
</dbReference>
<evidence type="ECO:0000256" key="11">
    <source>
        <dbReference type="PIRSR" id="PIRSR613273-3"/>
    </source>
</evidence>
<dbReference type="InterPro" id="IPR000884">
    <property type="entry name" value="TSP1_rpt"/>
</dbReference>
<dbReference type="PANTHER" id="PTHR13723:SF281">
    <property type="entry name" value="PAPILIN"/>
    <property type="match status" value="1"/>
</dbReference>
<evidence type="ECO:0000256" key="8">
    <source>
        <dbReference type="ARBA" id="ARBA00022900"/>
    </source>
</evidence>
<feature type="domain" description="PLAC" evidence="16">
    <location>
        <begin position="2687"/>
        <end position="2726"/>
    </location>
</feature>
<feature type="compositionally biased region" description="Acidic residues" evidence="13">
    <location>
        <begin position="794"/>
        <end position="803"/>
    </location>
</feature>
<dbReference type="InterPro" id="IPR003598">
    <property type="entry name" value="Ig_sub2"/>
</dbReference>
<dbReference type="InterPro" id="IPR008197">
    <property type="entry name" value="WAP_dom"/>
</dbReference>
<feature type="compositionally biased region" description="Polar residues" evidence="13">
    <location>
        <begin position="879"/>
        <end position="902"/>
    </location>
</feature>
<dbReference type="PROSITE" id="PS50900">
    <property type="entry name" value="PLAC"/>
    <property type="match status" value="1"/>
</dbReference>
<keyword evidence="20" id="KW-1185">Reference proteome</keyword>
<feature type="compositionally biased region" description="Low complexity" evidence="13">
    <location>
        <begin position="865"/>
        <end position="878"/>
    </location>
</feature>
<dbReference type="PROSITE" id="PS51670">
    <property type="entry name" value="SHKT"/>
    <property type="match status" value="1"/>
</dbReference>
<dbReference type="FunFam" id="2.60.120.830:FF:000001">
    <property type="entry name" value="A disintegrin and metalloproteinase with thrombospondin motifs 1"/>
    <property type="match status" value="1"/>
</dbReference>
<evidence type="ECO:0000313" key="20">
    <source>
        <dbReference type="Proteomes" id="UP000019118"/>
    </source>
</evidence>
<feature type="domain" description="BPTI/Kunitz inhibitor" evidence="14">
    <location>
        <begin position="2034"/>
        <end position="2084"/>
    </location>
</feature>
<feature type="domain" description="Ig-like" evidence="15">
    <location>
        <begin position="2309"/>
        <end position="2396"/>
    </location>
</feature>
<dbReference type="SMART" id="SM00217">
    <property type="entry name" value="WAP"/>
    <property type="match status" value="1"/>
</dbReference>
<dbReference type="EnsemblMetazoa" id="XM_019913731.1">
    <property type="protein sequence ID" value="XP_019769290.1"/>
    <property type="gene ID" value="LOC109543834"/>
</dbReference>
<dbReference type="Pfam" id="PF08686">
    <property type="entry name" value="PLAC"/>
    <property type="match status" value="1"/>
</dbReference>
<dbReference type="InterPro" id="IPR003599">
    <property type="entry name" value="Ig_sub"/>
</dbReference>
<keyword evidence="6" id="KW-0677">Repeat</keyword>
<dbReference type="GO" id="GO:0004867">
    <property type="term" value="F:serine-type endopeptidase inhibitor activity"/>
    <property type="evidence" value="ECO:0007669"/>
    <property type="project" value="UniProtKB-KW"/>
</dbReference>
<feature type="compositionally biased region" description="Polar residues" evidence="13">
    <location>
        <begin position="1172"/>
        <end position="1183"/>
    </location>
</feature>
<feature type="domain" description="ShKT" evidence="18">
    <location>
        <begin position="2691"/>
        <end position="2724"/>
    </location>
</feature>
<dbReference type="InterPro" id="IPR050439">
    <property type="entry name" value="ADAMTS_ADAMTS-like"/>
</dbReference>
<dbReference type="Gene3D" id="2.60.40.10">
    <property type="entry name" value="Immunoglobulins"/>
    <property type="match status" value="3"/>
</dbReference>
<dbReference type="InterPro" id="IPR036179">
    <property type="entry name" value="Ig-like_dom_sf"/>
</dbReference>
<dbReference type="Gene3D" id="2.60.120.830">
    <property type="match status" value="1"/>
</dbReference>
<feature type="domain" description="BPTI/Kunitz inhibitor" evidence="14">
    <location>
        <begin position="2100"/>
        <end position="2151"/>
    </location>
</feature>
<evidence type="ECO:0000313" key="19">
    <source>
        <dbReference type="EnsemblMetazoa" id="XP_019769290.1"/>
    </source>
</evidence>
<reference evidence="20" key="1">
    <citation type="journal article" date="2013" name="Genome Biol.">
        <title>Draft genome of the mountain pine beetle, Dendroctonus ponderosae Hopkins, a major forest pest.</title>
        <authorList>
            <person name="Keeling C.I."/>
            <person name="Yuen M.M."/>
            <person name="Liao N.Y."/>
            <person name="Docking T.R."/>
            <person name="Chan S.K."/>
            <person name="Taylor G.A."/>
            <person name="Palmquist D.L."/>
            <person name="Jackman S.D."/>
            <person name="Nguyen A."/>
            <person name="Li M."/>
            <person name="Henderson H."/>
            <person name="Janes J.K."/>
            <person name="Zhao Y."/>
            <person name="Pandoh P."/>
            <person name="Moore R."/>
            <person name="Sperling F.A."/>
            <person name="Huber D.P."/>
            <person name="Birol I."/>
            <person name="Jones S.J."/>
            <person name="Bohlmann J."/>
        </authorList>
    </citation>
    <scope>NUCLEOTIDE SEQUENCE</scope>
</reference>
<dbReference type="PRINTS" id="PR01857">
    <property type="entry name" value="ADAMTSFAMILY"/>
</dbReference>
<dbReference type="PROSITE" id="PS50835">
    <property type="entry name" value="IG_LIKE"/>
    <property type="match status" value="3"/>
</dbReference>
<dbReference type="CDD" id="cd22639">
    <property type="entry name" value="Kunitz_papilin_lacunin-like"/>
    <property type="match status" value="1"/>
</dbReference>
<feature type="domain" description="BPTI/Kunitz inhibitor" evidence="14">
    <location>
        <begin position="1680"/>
        <end position="1730"/>
    </location>
</feature>
<evidence type="ECO:0000259" key="17">
    <source>
        <dbReference type="PROSITE" id="PS51390"/>
    </source>
</evidence>
<dbReference type="GO" id="GO:0005604">
    <property type="term" value="C:basement membrane"/>
    <property type="evidence" value="ECO:0007669"/>
    <property type="project" value="UniProtKB-SubCell"/>
</dbReference>
<feature type="domain" description="BPTI/Kunitz inhibitor" evidence="14">
    <location>
        <begin position="1893"/>
        <end position="1943"/>
    </location>
</feature>
<keyword evidence="8" id="KW-0722">Serine protease inhibitor</keyword>
<feature type="domain" description="Ig-like" evidence="15">
    <location>
        <begin position="2416"/>
        <end position="2499"/>
    </location>
</feature>
<evidence type="ECO:0000256" key="1">
    <source>
        <dbReference type="ARBA" id="ARBA00004302"/>
    </source>
</evidence>
<keyword evidence="7" id="KW-0084">Basement membrane</keyword>
<dbReference type="InterPro" id="IPR013783">
    <property type="entry name" value="Ig-like_fold"/>
</dbReference>
<dbReference type="GO" id="GO:0004222">
    <property type="term" value="F:metalloendopeptidase activity"/>
    <property type="evidence" value="ECO:0007669"/>
    <property type="project" value="TreeGrafter"/>
</dbReference>
<keyword evidence="3" id="KW-0964">Secreted</keyword>
<evidence type="ECO:0000259" key="18">
    <source>
        <dbReference type="PROSITE" id="PS51670"/>
    </source>
</evidence>
<dbReference type="GO" id="GO:0006508">
    <property type="term" value="P:proteolysis"/>
    <property type="evidence" value="ECO:0007669"/>
    <property type="project" value="TreeGrafter"/>
</dbReference>
<dbReference type="CDD" id="cd00096">
    <property type="entry name" value="Ig"/>
    <property type="match status" value="1"/>
</dbReference>
<evidence type="ECO:0000256" key="4">
    <source>
        <dbReference type="ARBA" id="ARBA00022690"/>
    </source>
</evidence>
<protein>
    <recommendedName>
        <fullName evidence="21">Papilin</fullName>
    </recommendedName>
</protein>
<feature type="disulfide bond" evidence="12">
    <location>
        <begin position="2700"/>
        <end position="2718"/>
    </location>
</feature>
<evidence type="ECO:0008006" key="21">
    <source>
        <dbReference type="Google" id="ProtNLM"/>
    </source>
</evidence>
<feature type="compositionally biased region" description="Low complexity" evidence="13">
    <location>
        <begin position="1868"/>
        <end position="1884"/>
    </location>
</feature>
<keyword evidence="4" id="KW-0646">Protease inhibitor</keyword>
<feature type="disulfide bond" evidence="11">
    <location>
        <begin position="79"/>
        <end position="111"/>
    </location>
</feature>
<feature type="compositionally biased region" description="Acidic residues" evidence="13">
    <location>
        <begin position="765"/>
        <end position="785"/>
    </location>
</feature>
<reference evidence="19" key="2">
    <citation type="submission" date="2024-08" db="UniProtKB">
        <authorList>
            <consortium name="EnsemblMetazoa"/>
        </authorList>
    </citation>
    <scope>IDENTIFICATION</scope>
</reference>
<feature type="compositionally biased region" description="Low complexity" evidence="13">
    <location>
        <begin position="839"/>
        <end position="855"/>
    </location>
</feature>
<dbReference type="InterPro" id="IPR002223">
    <property type="entry name" value="Kunitz_BPTI"/>
</dbReference>
<feature type="domain" description="BPTI/Kunitz inhibitor" evidence="14">
    <location>
        <begin position="1621"/>
        <end position="1671"/>
    </location>
</feature>
<dbReference type="SMART" id="SM00209">
    <property type="entry name" value="TSP1"/>
    <property type="match status" value="7"/>
</dbReference>
<dbReference type="InterPro" id="IPR036645">
    <property type="entry name" value="Elafin-like_sf"/>
</dbReference>
<dbReference type="SUPFAM" id="SSF57362">
    <property type="entry name" value="BPTI-like"/>
    <property type="match status" value="9"/>
</dbReference>
<dbReference type="InterPro" id="IPR010294">
    <property type="entry name" value="ADAMTS_spacer1"/>
</dbReference>
<feature type="disulfide bond" evidence="11">
    <location>
        <begin position="75"/>
        <end position="106"/>
    </location>
</feature>
<evidence type="ECO:0000256" key="10">
    <source>
        <dbReference type="ARBA" id="ARBA00023319"/>
    </source>
</evidence>
<dbReference type="GO" id="GO:0030198">
    <property type="term" value="P:extracellular matrix organization"/>
    <property type="evidence" value="ECO:0007669"/>
    <property type="project" value="InterPro"/>
</dbReference>
<dbReference type="PROSITE" id="PS51390">
    <property type="entry name" value="WAP"/>
    <property type="match status" value="1"/>
</dbReference>
<feature type="domain" description="BPTI/Kunitz inhibitor" evidence="14">
    <location>
        <begin position="1740"/>
        <end position="1790"/>
    </location>
</feature>
<dbReference type="FunFam" id="2.60.40.10:FF:000107">
    <property type="entry name" value="Myosin, light chain kinase a"/>
    <property type="match status" value="1"/>
</dbReference>
<feature type="domain" description="BPTI/Kunitz inhibitor" evidence="14">
    <location>
        <begin position="1975"/>
        <end position="2025"/>
    </location>
</feature>
<dbReference type="PROSITE" id="PS00280">
    <property type="entry name" value="BPTI_KUNITZ_1"/>
    <property type="match status" value="5"/>
</dbReference>
<dbReference type="InterPro" id="IPR036880">
    <property type="entry name" value="Kunitz_BPTI_sf"/>
</dbReference>
<dbReference type="SMART" id="SM00408">
    <property type="entry name" value="IGc2"/>
    <property type="match status" value="3"/>
</dbReference>
<dbReference type="SMART" id="SM00131">
    <property type="entry name" value="KU"/>
    <property type="match status" value="9"/>
</dbReference>
<keyword evidence="9 11" id="KW-1015">Disulfide bond</keyword>
<dbReference type="Pfam" id="PF00090">
    <property type="entry name" value="TSP_1"/>
    <property type="match status" value="1"/>
</dbReference>
<sequence>MELTFRRRCRSPLLFAVIFVTFFHSALSRHRIRHYRDRFKRQQGAHLYLPESYVTEGGEGPDLGYWTEWSEPSPCSRTCGGGVSSQFRQCQEGNTCQGPNRRHFSCNTQDCPDTGDFRAQQCSEYDEVPFENVKYQWVPYTKGPNACELNCMPRGQRFYYRHAEQVVDGTRCNDESLDVCVNGQCQPVGCDMMLGSNLKEDECRICGGDGSTCNTVTNTLELNDMQVGYNDILLIPGGATNIVVEEVANSNNYLAVRNTSGHYYLNGNWRIDFPRALDFAGSKFHYERYPQGFAAPDKIYTLGPIDEPLFIVLLFQDSTVPVQYKYSLPTNIQPGSEYETYAWTFDEYTQCTVTCGGGIQHRNVSCAGRKTLEPVDETLCDASRKPETSRRCNEVACDAQWVPHPWGNCSVPCGEEGGVQTREISCQQIVSNGYPSLVDESQCQDPKPPQQQTCNKGVTCATWHSGPWSPCDHLCGDGKQIRQVRCFIRDADDKIQIMEDSTCEAIEDKPAEEQSCFSRPCEGVDWISSEWSGCDSVCGLTNETRKIFCATANGQIFEDDLCEESNKPESVRKCEANTNETCNFLWYASQWSECSARCGKGIQTRTLFCGLATGDEVKKVENDKCDQSKTFDIIRNCTGTEDCDGEWFSGPWGECSKPCGVGERTKKVVCIKANEVVDVSHCDADKIIFGQEDCNKQPCTEDSELPVDKDTPLKLQETTESESMDSAESTIATDKETEDTSSSSDISEITKSIDFTTEPQAEESSKEEEDDFEIVPADSCDDGEWVEISVMGVPEEEETEVSELVESTSAGTTDGLETSYSVYDVMQSDSPTRDETEFVESSAEGESGVTTTSSSIEPEEGSGASETPESTDSPTSPTMQESDATEPVSSTGSLSETTTDLIASSTASGSTEVSSDASSSSTESTGDDLSSTTSSEGTETTTEVDSSTLGESTSESASTETTADKSSTTESTVDSSSTTELSSTETISTEITEISTTSESVSTTETSEATSETSTTSAASSETSEASTGTESYSTETDEMGLKNEPDPDSTPPPRARVEDESETGSSSEATTEATEISSPATETSAEVSTTESLTGSTEEAFESVTSESTTISSTEQSSESSTTEVSGSSTEVSGSSTEVSGSSTEVSGSTTEVSASTTEVSGSTTEVSGSPEATTEYTGSTEFDIFSSTSEAPTWPTTHITELFKKKQKMCKRKKILQCKESAYGCCWDNIHAAQGPFDKGCPTPKTCKESTYGCCPDGVSAALGTKNRGCPSSHCNETLFGCCWDKKTPAEGNDEEGCPAKPPACLESKWGCCKDNSTEAEGPNQKGCEPEEVTTIQPTTVPSTTPSTEECKQSDHGCCPDGSMAKGPQYQGCKLPCSDSTYGCCPDQETPAHGYRGEGCCLTSTFGCCSDDLTPARGPNGDGCECQSSPYGCCPDQKTAAKDYNNAGCGCQYSEHGCCPDDVTEASAPDYEGCPCHTFQFGCCPDGVSIAQGPHQQGCDCRSSEFGCCSDERTAAKGPNEEGCTCDISKHGCCLDGVTKAQGSDFAGCEEIPVDQQASCSLPKERGTCRNYTVKWFFDMAYGGCSRFWYGGCDGNENRFKTKEECEGVCVKPLGIERCNLPKVNGSCEGYFLQWYYDKQAHQCSQFVYGGCLGNNNKFETREECAELCAKNEAADPCDQSKAEGPCRGQYRRYFFDKTSGQCQPFSYGGCRGNTNNFASLEACNQRCATPGKKRDYCTIPKAEGNCTAREAKWYYGANEERCLPFYYTGCNGNKNSFDTKDACLADCPNDIVKNTCHLPADIGECGNYVSRWYWDTRYKRCSQFYFGGCGGNGNNFQSEQECQQECAGSQQPPPLAVGGRQTEAPPTQVPLVTPQVPSPTSRQPTLEEICSREPDRGPCSNEELHYYYNTADGTCKNFTYGGCGGNYNNFETEDLCLQYCGSIRALPPAVQPAVTTQGPPSVPQIVVYGSECYEDQDAGNCTDQYQAYYHDRVTGECQPFIYTGCGGNENRFYSEEDCLRRCGPYNGQDTCNMESDPGPCKQAQTKYTFDRTTGSCRQFVYGGCEGNGNRFNSVEECERHCGRREEPKAVPTVAEVCQLAADQGSCPDLNHKRWYFDNTQGECKAFIYSGCGGNQNNFKTFQTCLDYCKDFLPNTESSVVEPGVGTHECQAKFDECTSLRCPYGIEAYVDENDCNGCRCRDPCKDIDCPDGTQCGIDLNRNKTSATDADFIAVCREENKPGHCPYANNSSCDTECRTDADCTLHLKCCASDCGTVCVEPQRPSEMVTQPTAPGYTTAPLLDKYYPPRIEVETYEPEVTGLLGDQAILNCAVSGNPNPKIVWSKNNLIIDGTQPRYRIRLDQTLQIITLHKTDAGIYLCTADNSIGSPIQNQINLLVSDTPVERPVSILNGQDPELLVNNIVTAFNSPATLNCYALGWPVPAVTWWKEDELIPLKNREFEVTKDYSLLIHSVQLRNLGVYTCQAYNGMGKAASWSVTVRAKGPYYSTNPRDIRYLQYVVNPPEASTLRVPIESSSVRPDPSSHHVPFYRPTSQPYIPSFYSTEPLPDIVDPNDIFPQIPDAAGYIPESVYSVPVRANITTNEQTHATGTNVQIRCDVYGYPPPEVKWYKDGVPLYSGGKISISDTHTLTIQAAEKSDSGRYQCEAINQYSKASSTLDVIIEGMFIDPSCTDNQFFANCKLIVKANFCNHKYYAKFCCRSCTEAGQLPFNTSKQSALDTNTI</sequence>
<dbReference type="FunFam" id="4.10.410.10:FF:000020">
    <property type="entry name" value="Collagen, type VI, alpha 3"/>
    <property type="match status" value="5"/>
</dbReference>
<dbReference type="InterPro" id="IPR013273">
    <property type="entry name" value="ADAMTS/ADAMTS-like"/>
</dbReference>
<dbReference type="KEGG" id="dpa:109543834"/>
<dbReference type="InterPro" id="IPR003582">
    <property type="entry name" value="ShKT_dom"/>
</dbReference>
<feature type="compositionally biased region" description="Low complexity" evidence="13">
    <location>
        <begin position="740"/>
        <end position="754"/>
    </location>
</feature>
<evidence type="ECO:0000256" key="12">
    <source>
        <dbReference type="PROSITE-ProRule" id="PRU01005"/>
    </source>
</evidence>
<evidence type="ECO:0000256" key="6">
    <source>
        <dbReference type="ARBA" id="ARBA00022737"/>
    </source>
</evidence>
<evidence type="ECO:0000259" key="16">
    <source>
        <dbReference type="PROSITE" id="PS50900"/>
    </source>
</evidence>
<dbReference type="Pfam" id="PF07679">
    <property type="entry name" value="I-set"/>
    <property type="match status" value="3"/>
</dbReference>
<feature type="region of interest" description="Disordered" evidence="13">
    <location>
        <begin position="1856"/>
        <end position="1889"/>
    </location>
</feature>
<dbReference type="PROSITE" id="PS50092">
    <property type="entry name" value="TSP1"/>
    <property type="match status" value="6"/>
</dbReference>
<dbReference type="SUPFAM" id="SSF48726">
    <property type="entry name" value="Immunoglobulin"/>
    <property type="match status" value="3"/>
</dbReference>
<dbReference type="InterPro" id="IPR036383">
    <property type="entry name" value="TSP1_rpt_sf"/>
</dbReference>
<feature type="domain" description="WAP" evidence="17">
    <location>
        <begin position="2239"/>
        <end position="2283"/>
    </location>
</feature>
<dbReference type="CTD" id="43872"/>
<feature type="compositionally biased region" description="Low complexity" evidence="13">
    <location>
        <begin position="1064"/>
        <end position="1171"/>
    </location>
</feature>
<dbReference type="GO" id="GO:0005576">
    <property type="term" value="C:extracellular region"/>
    <property type="evidence" value="ECO:0007669"/>
    <property type="project" value="InterPro"/>
</dbReference>
<dbReference type="SMART" id="SM00409">
    <property type="entry name" value="IG"/>
    <property type="match status" value="3"/>
</dbReference>
<dbReference type="Pfam" id="PF00014">
    <property type="entry name" value="Kunitz_BPTI"/>
    <property type="match status" value="9"/>
</dbReference>
<evidence type="ECO:0000256" key="9">
    <source>
        <dbReference type="ARBA" id="ARBA00023157"/>
    </source>
</evidence>
<organism evidence="19 20">
    <name type="scientific">Dendroctonus ponderosae</name>
    <name type="common">Mountain pine beetle</name>
    <dbReference type="NCBI Taxonomy" id="77166"/>
    <lineage>
        <taxon>Eukaryota</taxon>
        <taxon>Metazoa</taxon>
        <taxon>Ecdysozoa</taxon>
        <taxon>Arthropoda</taxon>
        <taxon>Hexapoda</taxon>
        <taxon>Insecta</taxon>
        <taxon>Pterygota</taxon>
        <taxon>Neoptera</taxon>
        <taxon>Endopterygota</taxon>
        <taxon>Coleoptera</taxon>
        <taxon>Polyphaga</taxon>
        <taxon>Cucujiformia</taxon>
        <taxon>Curculionidae</taxon>
        <taxon>Scolytinae</taxon>
        <taxon>Dendroctonus</taxon>
    </lineage>
</organism>
<evidence type="ECO:0000256" key="13">
    <source>
        <dbReference type="SAM" id="MobiDB-lite"/>
    </source>
</evidence>
<dbReference type="Gene3D" id="2.20.100.10">
    <property type="entry name" value="Thrombospondin type-1 (TSP1) repeat"/>
    <property type="match status" value="6"/>
</dbReference>
<feature type="disulfide bond" evidence="11">
    <location>
        <begin position="90"/>
        <end position="96"/>
    </location>
</feature>
<keyword evidence="7" id="KW-0272">Extracellular matrix</keyword>
<evidence type="ECO:0000256" key="5">
    <source>
        <dbReference type="ARBA" id="ARBA00022729"/>
    </source>
</evidence>
<evidence type="ECO:0000256" key="7">
    <source>
        <dbReference type="ARBA" id="ARBA00022869"/>
    </source>
</evidence>
<dbReference type="InterPro" id="IPR013098">
    <property type="entry name" value="Ig_I-set"/>
</dbReference>
<evidence type="ECO:0000259" key="14">
    <source>
        <dbReference type="PROSITE" id="PS50279"/>
    </source>
</evidence>
<dbReference type="Gene3D" id="4.10.410.10">
    <property type="entry name" value="Pancreatic trypsin inhibitor Kunitz domain"/>
    <property type="match status" value="9"/>
</dbReference>
<evidence type="ECO:0000259" key="15">
    <source>
        <dbReference type="PROSITE" id="PS50835"/>
    </source>
</evidence>
<dbReference type="FunFam" id="2.20.100.10:FF:000005">
    <property type="entry name" value="ADAM metallopeptidase with thrombospondin type 1 motif 9"/>
    <property type="match status" value="1"/>
</dbReference>
<feature type="domain" description="Ig-like" evidence="15">
    <location>
        <begin position="2588"/>
        <end position="2681"/>
    </location>
</feature>